<keyword evidence="5" id="KW-1185">Reference proteome</keyword>
<dbReference type="Proteomes" id="UP001373714">
    <property type="component" value="Unassembled WGS sequence"/>
</dbReference>
<evidence type="ECO:0000313" key="5">
    <source>
        <dbReference type="Proteomes" id="UP001373714"/>
    </source>
</evidence>
<feature type="compositionally biased region" description="Low complexity" evidence="3">
    <location>
        <begin position="333"/>
        <end position="350"/>
    </location>
</feature>
<feature type="compositionally biased region" description="Polar residues" evidence="3">
    <location>
        <begin position="1"/>
        <end position="14"/>
    </location>
</feature>
<evidence type="ECO:0000256" key="3">
    <source>
        <dbReference type="SAM" id="MobiDB-lite"/>
    </source>
</evidence>
<evidence type="ECO:0008006" key="6">
    <source>
        <dbReference type="Google" id="ProtNLM"/>
    </source>
</evidence>
<feature type="region of interest" description="Disordered" evidence="3">
    <location>
        <begin position="459"/>
        <end position="501"/>
    </location>
</feature>
<feature type="compositionally biased region" description="Polar residues" evidence="3">
    <location>
        <begin position="632"/>
        <end position="643"/>
    </location>
</feature>
<comment type="caution">
    <text evidence="4">The sequence shown here is derived from an EMBL/GenBank/DDBJ whole genome shotgun (WGS) entry which is preliminary data.</text>
</comment>
<feature type="compositionally biased region" description="Low complexity" evidence="3">
    <location>
        <begin position="618"/>
        <end position="631"/>
    </location>
</feature>
<feature type="compositionally biased region" description="Low complexity" evidence="3">
    <location>
        <begin position="553"/>
        <end position="570"/>
    </location>
</feature>
<feature type="region of interest" description="Disordered" evidence="3">
    <location>
        <begin position="1"/>
        <end position="133"/>
    </location>
</feature>
<dbReference type="PANTHER" id="PTHR22597:SF5">
    <property type="entry name" value="LOCALIZATION PROTEIN, PUTATIVE (AFU_ORTHOLOGUE AFUA_1G10600)-RELATED"/>
    <property type="match status" value="1"/>
</dbReference>
<dbReference type="Pfam" id="PF08624">
    <property type="entry name" value="CRC_subunit"/>
    <property type="match status" value="1"/>
</dbReference>
<dbReference type="EMBL" id="JAVHNS010000005">
    <property type="protein sequence ID" value="KAK6353794.1"/>
    <property type="molecule type" value="Genomic_DNA"/>
</dbReference>
<name>A0AAV9V2Y9_9PEZI</name>
<gene>
    <name evidence="4" type="ORF">TWF730_008220</name>
</gene>
<organism evidence="4 5">
    <name type="scientific">Orbilia blumenaviensis</name>
    <dbReference type="NCBI Taxonomy" id="1796055"/>
    <lineage>
        <taxon>Eukaryota</taxon>
        <taxon>Fungi</taxon>
        <taxon>Dikarya</taxon>
        <taxon>Ascomycota</taxon>
        <taxon>Pezizomycotina</taxon>
        <taxon>Orbiliomycetes</taxon>
        <taxon>Orbiliales</taxon>
        <taxon>Orbiliaceae</taxon>
        <taxon>Orbilia</taxon>
    </lineage>
</organism>
<evidence type="ECO:0000256" key="2">
    <source>
        <dbReference type="ARBA" id="ARBA00023163"/>
    </source>
</evidence>
<feature type="compositionally biased region" description="Low complexity" evidence="3">
    <location>
        <begin position="471"/>
        <end position="483"/>
    </location>
</feature>
<reference evidence="4 5" key="1">
    <citation type="submission" date="2019-10" db="EMBL/GenBank/DDBJ databases">
        <authorList>
            <person name="Palmer J.M."/>
        </authorList>
    </citation>
    <scope>NUCLEOTIDE SEQUENCE [LARGE SCALE GENOMIC DNA]</scope>
    <source>
        <strain evidence="4 5">TWF730</strain>
    </source>
</reference>
<feature type="compositionally biased region" description="Polar residues" evidence="3">
    <location>
        <begin position="95"/>
        <end position="107"/>
    </location>
</feature>
<evidence type="ECO:0000313" key="4">
    <source>
        <dbReference type="EMBL" id="KAK6353794.1"/>
    </source>
</evidence>
<dbReference type="AlphaFoldDB" id="A0AAV9V2Y9"/>
<feature type="region of interest" description="Disordered" evidence="3">
    <location>
        <begin position="618"/>
        <end position="643"/>
    </location>
</feature>
<evidence type="ECO:0000256" key="1">
    <source>
        <dbReference type="ARBA" id="ARBA00023015"/>
    </source>
</evidence>
<dbReference type="PANTHER" id="PTHR22597">
    <property type="entry name" value="POLYCOMB GROUP PROTEIN"/>
    <property type="match status" value="1"/>
</dbReference>
<keyword evidence="1" id="KW-0805">Transcription regulation</keyword>
<feature type="compositionally biased region" description="Basic and acidic residues" evidence="3">
    <location>
        <begin position="71"/>
        <end position="82"/>
    </location>
</feature>
<dbReference type="GO" id="GO:0016586">
    <property type="term" value="C:RSC-type complex"/>
    <property type="evidence" value="ECO:0007669"/>
    <property type="project" value="TreeGrafter"/>
</dbReference>
<feature type="region of interest" description="Disordered" evidence="3">
    <location>
        <begin position="316"/>
        <end position="377"/>
    </location>
</feature>
<proteinExistence type="predicted"/>
<feature type="compositionally biased region" description="Polar residues" evidence="3">
    <location>
        <begin position="359"/>
        <end position="371"/>
    </location>
</feature>
<protein>
    <recommendedName>
        <fullName evidence="6">Nuclear localization protein</fullName>
    </recommendedName>
</protein>
<keyword evidence="2" id="KW-0804">Transcription</keyword>
<feature type="region of interest" description="Disordered" evidence="3">
    <location>
        <begin position="553"/>
        <end position="588"/>
    </location>
</feature>
<dbReference type="InterPro" id="IPR013933">
    <property type="entry name" value="CRC_Rsc7/Swp82"/>
</dbReference>
<sequence length="643" mass="71533">MNPPQSSTYHQQHLFTPEPSPLMVNTVSLDGSGTINPATLNPAVLSNTSPRGIKRSRSPDSYKDPALSETAGRDLADGGETQKRKRGRPPKAKGTNSAQTSPQQVLSTPLQPQAPPLAIPPTVPQQQHQQQQQVVVPQPQTPAQVTAVVPATPTPVAPSAKPTPAKPVIKALPTVRDHTTDQLTQEGDEYIPRETDDDGEKKVMPTGHLKNGREYKCRTFLVPGRGEKLFMLATECARVLGYRDSYLLFNKNRSLYKIIATQSEKDDLIQKELLPYSYRSRQIAIVTAKSMFRQFGSRVIVNGRRVRDDYWESKARKQGFTEEDPAGEKRPGAAKQRAQQASEAAAAAAQHPEPLYTNDPVTIDTQPQPQMVQPGLGGPAPISLAPLPMIHLSSDDSRIKDAFPNVPRPRQEITGPPYVDRTSTTPHSQLIEQGHQAASWNRDFGAQRVMRNQMYTESFFKSKSPPPMPTQGQGQARHGAQQQIPTPPTSLHSQHAAMPAHPQMTQAPIMSPQQISTLHHQQTQGHQLPVTQTPVRMQSIKTDQLHQTPTAYMHQQGMWQQQQSHHSPSHMSPPPTGHAQTHHTQQHLAQIPQGYQMHPQAQQQHYQPAAMYGQHFIQPQQQQQWKSQMQQPHPTQWSYPGNT</sequence>
<feature type="compositionally biased region" description="Low complexity" evidence="3">
    <location>
        <begin position="124"/>
        <end position="133"/>
    </location>
</feature>
<feature type="compositionally biased region" description="Pro residues" evidence="3">
    <location>
        <begin position="112"/>
        <end position="123"/>
    </location>
</feature>
<accession>A0AAV9V2Y9</accession>
<feature type="compositionally biased region" description="Polar residues" evidence="3">
    <location>
        <begin position="23"/>
        <end position="50"/>
    </location>
</feature>
<dbReference type="GO" id="GO:0031490">
    <property type="term" value="F:chromatin DNA binding"/>
    <property type="evidence" value="ECO:0007669"/>
    <property type="project" value="TreeGrafter"/>
</dbReference>